<keyword evidence="1" id="KW-1133">Transmembrane helix</keyword>
<evidence type="ECO:0000256" key="1">
    <source>
        <dbReference type="SAM" id="Phobius"/>
    </source>
</evidence>
<proteinExistence type="predicted"/>
<dbReference type="OrthoDB" id="685087at2759"/>
<evidence type="ECO:0000259" key="2">
    <source>
        <dbReference type="Pfam" id="PF03168"/>
    </source>
</evidence>
<reference evidence="3 4" key="1">
    <citation type="submission" date="2019-05" db="EMBL/GenBank/DDBJ databases">
        <title>Mikania micrantha, genome provides insights into the molecular mechanism of rapid growth.</title>
        <authorList>
            <person name="Liu B."/>
        </authorList>
    </citation>
    <scope>NUCLEOTIDE SEQUENCE [LARGE SCALE GENOMIC DNA]</scope>
    <source>
        <strain evidence="3">NLD-2019</strain>
        <tissue evidence="3">Leaf</tissue>
    </source>
</reference>
<protein>
    <recommendedName>
        <fullName evidence="2">Late embryogenesis abundant protein LEA-2 subgroup domain-containing protein</fullName>
    </recommendedName>
</protein>
<feature type="domain" description="Late embryogenesis abundant protein LEA-2 subgroup" evidence="2">
    <location>
        <begin position="107"/>
        <end position="209"/>
    </location>
</feature>
<accession>A0A5N6PFS0</accession>
<evidence type="ECO:0000313" key="3">
    <source>
        <dbReference type="EMBL" id="KAD6453589.1"/>
    </source>
</evidence>
<keyword evidence="4" id="KW-1185">Reference proteome</keyword>
<dbReference type="Proteomes" id="UP000326396">
    <property type="component" value="Linkage Group LG12"/>
</dbReference>
<comment type="caution">
    <text evidence="3">The sequence shown here is derived from an EMBL/GenBank/DDBJ whole genome shotgun (WGS) entry which is preliminary data.</text>
</comment>
<dbReference type="InterPro" id="IPR004864">
    <property type="entry name" value="LEA_2"/>
</dbReference>
<evidence type="ECO:0000313" key="4">
    <source>
        <dbReference type="Proteomes" id="UP000326396"/>
    </source>
</evidence>
<keyword evidence="1" id="KW-0472">Membrane</keyword>
<dbReference type="SUPFAM" id="SSF117070">
    <property type="entry name" value="LEA14-like"/>
    <property type="match status" value="1"/>
</dbReference>
<dbReference type="PANTHER" id="PTHR31852">
    <property type="entry name" value="LATE EMBRYOGENESIS ABUNDANT (LEA) HYDROXYPROLINE-RICH GLYCOPROTEIN FAMILY"/>
    <property type="match status" value="1"/>
</dbReference>
<gene>
    <name evidence="3" type="ORF">E3N88_08294</name>
</gene>
<dbReference type="AlphaFoldDB" id="A0A5N6PFS0"/>
<organism evidence="3 4">
    <name type="scientific">Mikania micrantha</name>
    <name type="common">bitter vine</name>
    <dbReference type="NCBI Taxonomy" id="192012"/>
    <lineage>
        <taxon>Eukaryota</taxon>
        <taxon>Viridiplantae</taxon>
        <taxon>Streptophyta</taxon>
        <taxon>Embryophyta</taxon>
        <taxon>Tracheophyta</taxon>
        <taxon>Spermatophyta</taxon>
        <taxon>Magnoliopsida</taxon>
        <taxon>eudicotyledons</taxon>
        <taxon>Gunneridae</taxon>
        <taxon>Pentapetalae</taxon>
        <taxon>asterids</taxon>
        <taxon>campanulids</taxon>
        <taxon>Asterales</taxon>
        <taxon>Asteraceae</taxon>
        <taxon>Asteroideae</taxon>
        <taxon>Heliantheae alliance</taxon>
        <taxon>Eupatorieae</taxon>
        <taxon>Mikania</taxon>
    </lineage>
</organism>
<dbReference type="InterPro" id="IPR055301">
    <property type="entry name" value="Lea14-like_2"/>
</dbReference>
<dbReference type="EMBL" id="SZYD01000004">
    <property type="protein sequence ID" value="KAD6453589.1"/>
    <property type="molecule type" value="Genomic_DNA"/>
</dbReference>
<dbReference type="Pfam" id="PF03168">
    <property type="entry name" value="LEA_2"/>
    <property type="match status" value="1"/>
</dbReference>
<sequence length="226" mass="24619">MARRPLTASAEDIISGNCFFLRRRFRGAAMGGRKKPPSLPPPPPTGRTNLASCIVATTFLTFIAIIILIIFFTLFKPQNPTIAVTAVQLPAFSVTNTTVTFTVSHYIAVNNPNRGVFTHYDSSLQLLYAGNQIGFMFVSSGEIEARRTVYMAATFSVDSVPTTSVINVPPEGVNGLRVGPRLEIELRMKMAGRVSVVHFFTHHVEAQAKCKVAIAINDGSVIGFRC</sequence>
<keyword evidence="1" id="KW-0812">Transmembrane</keyword>
<name>A0A5N6PFS0_9ASTR</name>
<feature type="transmembrane region" description="Helical" evidence="1">
    <location>
        <begin position="49"/>
        <end position="75"/>
    </location>
</feature>